<dbReference type="OrthoDB" id="9772934at2"/>
<dbReference type="InterPro" id="IPR051169">
    <property type="entry name" value="NADH-Q_oxidoreductase"/>
</dbReference>
<dbReference type="Gene3D" id="3.50.50.100">
    <property type="match status" value="1"/>
</dbReference>
<sequence length="400" mass="43222">MLRVALVGGGHAMLPTIRNAGAWIRDEVAHVTLFDASPQLYYSGMIPEYLGGVYSEQQVSIDLGSLCRRSSIEFRPHAVTRIDPTTHTITDATGGSFPFDVIAVNIGGRNPGLPADATPTKPLHRLPQLHRQITSVLDRPGDTLSLLIAGGGAAGVEIAMNVTARFLAAGRQGDLTCTIVEGESTLLPGFASGLQQHVDSVLSHRGVDIRTDSRVASVKDSRTHLSDGSCMEADCVLWATGVTGSDVLRDSSLPTDERGFLKVNQTLSVEQHPRIFAAGDCAVVDGFQELPRVGVHAVKQGPALFTNLDRTVRALHRSRIPPPDGQLASFRPYGVAPLILSTGTPEGLWVSNGLWWKGRSALRMKHWIDRRWIHPYNEAFDTWSLSLARADAPLSHTNGT</sequence>
<feature type="domain" description="FAD/NAD(P)-binding" evidence="5">
    <location>
        <begin position="3"/>
        <end position="301"/>
    </location>
</feature>
<dbReference type="PANTHER" id="PTHR42913:SF9">
    <property type="entry name" value="SLR1591 PROTEIN"/>
    <property type="match status" value="1"/>
</dbReference>
<evidence type="ECO:0000313" key="6">
    <source>
        <dbReference type="EMBL" id="PEN15125.1"/>
    </source>
</evidence>
<evidence type="ECO:0000256" key="1">
    <source>
        <dbReference type="ARBA" id="ARBA00001974"/>
    </source>
</evidence>
<dbReference type="InterPro" id="IPR023753">
    <property type="entry name" value="FAD/NAD-binding_dom"/>
</dbReference>
<proteinExistence type="predicted"/>
<dbReference type="Proteomes" id="UP000220102">
    <property type="component" value="Unassembled WGS sequence"/>
</dbReference>
<dbReference type="InterPro" id="IPR036188">
    <property type="entry name" value="FAD/NAD-bd_sf"/>
</dbReference>
<dbReference type="GO" id="GO:0019646">
    <property type="term" value="P:aerobic electron transport chain"/>
    <property type="evidence" value="ECO:0007669"/>
    <property type="project" value="TreeGrafter"/>
</dbReference>
<dbReference type="EMBL" id="PDEQ01000001">
    <property type="protein sequence ID" value="PEN15125.1"/>
    <property type="molecule type" value="Genomic_DNA"/>
</dbReference>
<dbReference type="SUPFAM" id="SSF51905">
    <property type="entry name" value="FAD/NAD(P)-binding domain"/>
    <property type="match status" value="2"/>
</dbReference>
<comment type="cofactor">
    <cofactor evidence="1">
        <name>FAD</name>
        <dbReference type="ChEBI" id="CHEBI:57692"/>
    </cofactor>
</comment>
<evidence type="ECO:0000313" key="7">
    <source>
        <dbReference type="Proteomes" id="UP000220102"/>
    </source>
</evidence>
<keyword evidence="2" id="KW-0285">Flavoprotein</keyword>
<dbReference type="Pfam" id="PF07992">
    <property type="entry name" value="Pyr_redox_2"/>
    <property type="match status" value="1"/>
</dbReference>
<evidence type="ECO:0000256" key="2">
    <source>
        <dbReference type="ARBA" id="ARBA00022630"/>
    </source>
</evidence>
<reference evidence="6 7" key="1">
    <citation type="submission" date="2017-10" db="EMBL/GenBank/DDBJ databases">
        <title>Draft genome of Longibacter Salinarum.</title>
        <authorList>
            <person name="Goh K.M."/>
            <person name="Shamsir M.S."/>
            <person name="Lim S.W."/>
        </authorList>
    </citation>
    <scope>NUCLEOTIDE SEQUENCE [LARGE SCALE GENOMIC DNA]</scope>
    <source>
        <strain evidence="6 7">KCTC 52045</strain>
    </source>
</reference>
<comment type="caution">
    <text evidence="6">The sequence shown here is derived from an EMBL/GenBank/DDBJ whole genome shotgun (WGS) entry which is preliminary data.</text>
</comment>
<organism evidence="6 7">
    <name type="scientific">Longibacter salinarum</name>
    <dbReference type="NCBI Taxonomy" id="1850348"/>
    <lineage>
        <taxon>Bacteria</taxon>
        <taxon>Pseudomonadati</taxon>
        <taxon>Rhodothermota</taxon>
        <taxon>Rhodothermia</taxon>
        <taxon>Rhodothermales</taxon>
        <taxon>Salisaetaceae</taxon>
        <taxon>Longibacter</taxon>
    </lineage>
</organism>
<evidence type="ECO:0000256" key="4">
    <source>
        <dbReference type="ARBA" id="ARBA00023002"/>
    </source>
</evidence>
<dbReference type="RefSeq" id="WP_098074024.1">
    <property type="nucleotide sequence ID" value="NZ_PDEQ01000001.1"/>
</dbReference>
<keyword evidence="3" id="KW-0274">FAD</keyword>
<keyword evidence="4" id="KW-0560">Oxidoreductase</keyword>
<keyword evidence="7" id="KW-1185">Reference proteome</keyword>
<evidence type="ECO:0000259" key="5">
    <source>
        <dbReference type="Pfam" id="PF07992"/>
    </source>
</evidence>
<gene>
    <name evidence="6" type="ORF">CRI94_02215</name>
</gene>
<protein>
    <submittedName>
        <fullName evidence="6">Pyridine nucleotide-disulfide oxidoreductase</fullName>
    </submittedName>
</protein>
<dbReference type="GO" id="GO:0003955">
    <property type="term" value="F:NAD(P)H dehydrogenase (quinone) activity"/>
    <property type="evidence" value="ECO:0007669"/>
    <property type="project" value="TreeGrafter"/>
</dbReference>
<dbReference type="PANTHER" id="PTHR42913">
    <property type="entry name" value="APOPTOSIS-INDUCING FACTOR 1"/>
    <property type="match status" value="1"/>
</dbReference>
<dbReference type="AlphaFoldDB" id="A0A2A8D2F4"/>
<name>A0A2A8D2F4_9BACT</name>
<accession>A0A2A8D2F4</accession>
<evidence type="ECO:0000256" key="3">
    <source>
        <dbReference type="ARBA" id="ARBA00022827"/>
    </source>
</evidence>